<dbReference type="PANTHER" id="PTHR34990:SF2">
    <property type="entry name" value="BLL8164 PROTEIN"/>
    <property type="match status" value="1"/>
</dbReference>
<evidence type="ECO:0000256" key="3">
    <source>
        <dbReference type="ARBA" id="ARBA00022723"/>
    </source>
</evidence>
<feature type="compositionally biased region" description="Basic and acidic residues" evidence="6">
    <location>
        <begin position="263"/>
        <end position="292"/>
    </location>
</feature>
<reference evidence="8 9" key="1">
    <citation type="submission" date="2015-09" db="EMBL/GenBank/DDBJ databases">
        <authorList>
            <consortium name="Swine Surveillance"/>
        </authorList>
    </citation>
    <scope>NUCLEOTIDE SEQUENCE [LARGE SCALE GENOMIC DNA]</scope>
    <source>
        <strain evidence="8 9">CECT 7557</strain>
    </source>
</reference>
<dbReference type="Proteomes" id="UP000052022">
    <property type="component" value="Unassembled WGS sequence"/>
</dbReference>
<dbReference type="GO" id="GO:0046872">
    <property type="term" value="F:metal ion binding"/>
    <property type="evidence" value="ECO:0007669"/>
    <property type="project" value="UniProtKB-KW"/>
</dbReference>
<dbReference type="GO" id="GO:0008758">
    <property type="term" value="F:UDP-2,3-diacylglucosamine hydrolase activity"/>
    <property type="evidence" value="ECO:0007669"/>
    <property type="project" value="TreeGrafter"/>
</dbReference>
<dbReference type="CDD" id="cd07398">
    <property type="entry name" value="MPP_YbbF-LpxH"/>
    <property type="match status" value="1"/>
</dbReference>
<evidence type="ECO:0000259" key="7">
    <source>
        <dbReference type="Pfam" id="PF00149"/>
    </source>
</evidence>
<accession>A0A0P1G3E2</accession>
<sequence>MKYRNIFLSDIHLGTPGCQAELLLDFLKHHEADNYYLVGDIVDAWRIRRKGSDWPQSHNDVVQAFLSKAHDGASVYLIPGNHDEFLRSYLGTHFGGIEVVMSADFTALDGKRYLVTHGDQYDSVVVHAKWLAHLGDSAYNFMLWLNTRINKLRHLWGGQYWSLSKWAKHQVKQAVNFISEYENVLTAEARRGGYDGVICGHIHSAAIRPMDGLLYVNTGDWVESCTAVVEEADGRLALIDWAQLTREAQSRNRRSKLRRLRRDRFTQDAEGHDEDRDENHDENHGEDQLENS</sequence>
<dbReference type="AlphaFoldDB" id="A0A0P1G3E2"/>
<dbReference type="OrthoDB" id="9802481at2"/>
<dbReference type="GO" id="GO:0009245">
    <property type="term" value="P:lipid A biosynthetic process"/>
    <property type="evidence" value="ECO:0007669"/>
    <property type="project" value="TreeGrafter"/>
</dbReference>
<gene>
    <name evidence="8" type="ORF">TRM7557_00816</name>
</gene>
<keyword evidence="4" id="KW-0472">Membrane</keyword>
<evidence type="ECO:0000256" key="5">
    <source>
        <dbReference type="ARBA" id="ARBA00023211"/>
    </source>
</evidence>
<feature type="region of interest" description="Disordered" evidence="6">
    <location>
        <begin position="257"/>
        <end position="292"/>
    </location>
</feature>
<dbReference type="Pfam" id="PF00149">
    <property type="entry name" value="Metallophos"/>
    <property type="match status" value="1"/>
</dbReference>
<evidence type="ECO:0000313" key="8">
    <source>
        <dbReference type="EMBL" id="CUH76302.1"/>
    </source>
</evidence>
<proteinExistence type="predicted"/>
<keyword evidence="1" id="KW-1003">Cell membrane</keyword>
<dbReference type="SUPFAM" id="SSF56300">
    <property type="entry name" value="Metallo-dependent phosphatases"/>
    <property type="match status" value="1"/>
</dbReference>
<dbReference type="STRING" id="928856.SAMN04488049_112112"/>
<evidence type="ECO:0000256" key="2">
    <source>
        <dbReference type="ARBA" id="ARBA00022519"/>
    </source>
</evidence>
<keyword evidence="3" id="KW-0479">Metal-binding</keyword>
<keyword evidence="5" id="KW-0464">Manganese</keyword>
<evidence type="ECO:0000256" key="1">
    <source>
        <dbReference type="ARBA" id="ARBA00022475"/>
    </source>
</evidence>
<evidence type="ECO:0000313" key="9">
    <source>
        <dbReference type="Proteomes" id="UP000052022"/>
    </source>
</evidence>
<dbReference type="EMBL" id="CYSD01000014">
    <property type="protein sequence ID" value="CUH76302.1"/>
    <property type="molecule type" value="Genomic_DNA"/>
</dbReference>
<dbReference type="GO" id="GO:0016020">
    <property type="term" value="C:membrane"/>
    <property type="evidence" value="ECO:0007669"/>
    <property type="project" value="GOC"/>
</dbReference>
<dbReference type="PANTHER" id="PTHR34990">
    <property type="entry name" value="UDP-2,3-DIACYLGLUCOSAMINE HYDROLASE-RELATED"/>
    <property type="match status" value="1"/>
</dbReference>
<keyword evidence="9" id="KW-1185">Reference proteome</keyword>
<keyword evidence="8" id="KW-0378">Hydrolase</keyword>
<dbReference type="InterPro" id="IPR029052">
    <property type="entry name" value="Metallo-depent_PP-like"/>
</dbReference>
<keyword evidence="2" id="KW-0997">Cell inner membrane</keyword>
<evidence type="ECO:0000256" key="4">
    <source>
        <dbReference type="ARBA" id="ARBA00023136"/>
    </source>
</evidence>
<dbReference type="RefSeq" id="WP_082626513.1">
    <property type="nucleotide sequence ID" value="NZ_CYSD01000014.1"/>
</dbReference>
<feature type="domain" description="Calcineurin-like phosphoesterase" evidence="7">
    <location>
        <begin position="6"/>
        <end position="204"/>
    </location>
</feature>
<organism evidence="8 9">
    <name type="scientific">Tritonibacter multivorans</name>
    <dbReference type="NCBI Taxonomy" id="928856"/>
    <lineage>
        <taxon>Bacteria</taxon>
        <taxon>Pseudomonadati</taxon>
        <taxon>Pseudomonadota</taxon>
        <taxon>Alphaproteobacteria</taxon>
        <taxon>Rhodobacterales</taxon>
        <taxon>Paracoccaceae</taxon>
        <taxon>Tritonibacter</taxon>
    </lineage>
</organism>
<dbReference type="InterPro" id="IPR004843">
    <property type="entry name" value="Calcineurin-like_PHP"/>
</dbReference>
<name>A0A0P1G3E2_9RHOB</name>
<evidence type="ECO:0000256" key="6">
    <source>
        <dbReference type="SAM" id="MobiDB-lite"/>
    </source>
</evidence>
<dbReference type="Gene3D" id="3.60.21.10">
    <property type="match status" value="1"/>
</dbReference>
<dbReference type="InterPro" id="IPR043461">
    <property type="entry name" value="LpxH-like"/>
</dbReference>
<protein>
    <submittedName>
        <fullName evidence="8">UDP-2,3-diacylglucosamine hydrolase</fullName>
    </submittedName>
</protein>